<name>A0A6J6PIK6_9ZZZZ</name>
<sequence>MLATVGLAAALVALQALTDHHRAAASEPAARPAAGASKGTVVLNGPNGIKVNARFNATSSGNWTIGVTGGSGTIGGITLRSGDFTGGLRSIGGRVSGEVRVKLSNSPALLASWRRESVLRLVYWQGGPGRALVASTNGTSLSTFGNARASWSAMITMWAGRDSSSVTFTGPLLRNGTFYLKGTGQVLLGTEPVEVSGYYASKGYNKNRQARWALSGTGGATTLQGGGQLLSSSLSASSRNASFTGRAVINPIPGSNVQVTTDVWFLDTKTWSLRVRSATPETWSPVSFEGLSVDSAHFAGRIVSTAKGGVRWSLQTGMELQHEDLALGGTFNSSGPARWNMNITRASGSLFGLKHALEITKVAGDINFDSGAIDGTIDVYPKGALLMNLPDGWTTETKLSVNFSKAGPAAPFTRSMSANYTARNGDSHLTLAGTFASSKAFKLDASGALYLSGIAVPFGGTFESAGWLNDGVPRTEPYWNVSGNIADAAGGKVPISGGMNATGGSFGLSSTQRPPLFVQDLTPVQRVRHTVRQLDGYEDAFTGLTDVVMKKAVTVGTKYFAAWVKQYGVTYKNQNEWTYTATQDLGDDFVAQLGDSTLTVPRNEITGTLSYYYGEYTWDVTVADISWTDLAPDVNLSTDLVFSDVCPLDDPDQEKCPGEDPDNLFIGLVNGTITFPDPVPDLSTNGAILIAGTTQWGRLEATTADMDFSYPPYVTAEVKDPAMTIWLGERKDQFDPNLGMPDLSEATNGWGVEFCGDFAIGIPKIKTVETGGCVEWTPAGWAIGQIDTSVGFLPTSVSSLVSTLSTGLKSFPSPSGLGYLIGQRVRATAGQAWMEGFVTTYTGGFLGLNIDTLGGTPTSLSTTSLSIAKGLKSFTTTAGLNYKINDRVRLLSKANFNNFMEGIVTSYSGTTLSLNVDVIGGTGTFADWNLYGSFNSWNLAALRGLSDDLTTGSTNGVSLKSFALKGFAWTNIDPSDPSLPDSWNGELPKINLGKAPDGNFIPINLPFKIPQLTANLKFPGALMKAFGLPEFDTVIPATGFFDIDKPEFSVDASIDVNLKNQGFELRSISTHIGLEDSTFSLSLGADATVKVKGNKFPVSAFIGIEAGKEAAGIVVRLAAKGIASSLSLGTFDQPTLLPTGNFEPDNTALVEGTFDVKQPDSVLANGGFENTASPPTLSNSGFENNTGLELYPDGGFEDGSLGSLLANGDFEDTDQTNNGDFETGDFTNWSVRSGFTGSVLADSAPTDEVGSFVALIKNNSAAGATNTNDALVEYDYVPTVVNTTYTMGAWVRSGTSSNTRVRLGIYQEQNNGIPSGCGSLSQAFSYSSYFTVTSSWQYVQWSTAGLACRSSVAIVAGIPDGQTTVAFDSITLSVVKGSATGNIALGNVTRFDQLSGSASSVVYSNAANAHLGDGFMSIRGTATNWSAGYTVNEALDQGVTYSFSAWVKSPTAAAVNGYLRIESIGGTSETVQVPFSTSGSGWKHVIQSIKFAYSGHTGAKVSFYNMTTLNTDLYVDDVLFQQIPTDYFQVSLAVNKDPGGSHSGTGNLEIQNTTSCGGCRADSLTNLAAPRAGATYRLSAWVRNPTSTPTAASIWISWVGGTSESYGSASRTITNSDGWVQLTTSYTYTQGDHSNVQVVLRNSTINGTTLLFDDVSLTGINTVQDPAPADAWSTVNFDESSVPIVYSPGVSLTSDYANPGKSLGMFGPSTSWWFNAGTSSPGYASGDFDISTDIYWPGTTADRAPFGFWMTGSGTTSPSSSTQENVTGYLFYLSNYDGAGNGFYTVSSGSCCTQISGNSDFPGLAAGVWHRLRLKAIGSTVTATVIRLDTGELEVTRTVTVPSGNRAGVFGQKFTSTGSSTGHRWDNFSGGETKILHTDNPANAHSDNGYVQLVSSNNTATMKRTLVFSPVLGSTYEASAWVKAPSGTVSGSIVARTTLTGETATTNFTANGTYQLVKVQLPITKTAAGGITLELNNTTTNVALWVDDVNITAIALSQPDPFVAGDGGPLTTGIYVDPVNAHGGSNYFEIVAKTAAGWMWKPVSYDLTAGEQYTMQAWVRSPTGTAVNGKIGLSNYGGSQNDYREVAFTATSTWQRVYLTLPVGSSSSTTTRPQIYVSTLNVPLDVDDVSVTKVGTWGIVENAVTTMSQLVLNNRDAAQNGANYLTLTETSTAATATYTMDTLPPMSKSSGVSLSSGQLKSDGNGDWWYFNSGTPGYVSGNFDMSTDVYWPALTAGQIANKDVLSIGFWITNPGTSPNGYLLKLFNGSSDMNAGFYSVNAGNNTKLADPGFGQLASGIWYRVRLTATGSSVTAVITRLDNNTVVRTQTYTMPAGNRSGAFGQVSGGTAGPNGNRLDNLMIYGAPGGVAASVPTTIASGSSYSYHAFVRSTTGAPVNGQLRLRSTGGTNSDEVASVAFTATGEWQDVGLTFTSTKTNTTLIPEIDLLQAGQLDIDSVDLHQLVIVQPDPWVATAGGGGTVTAFVYNDPTNAHEGDGLFRVSMTGANPASVYHDIDVTPTVGSRYSYTAWVRSPSGTPVSGQMVLYANGGTQQSATASFTATGSWQQVTLLSPSMTAGHTSLRSQINVQTAGVELNVDDAIVQLASWQTFGTGVVAQSQINDADSAQSGSGFLRITDSIGNDGGVQLVQQYTSAKTTKQVMTVWVRSTDGTSVNGRAVLTARGGGDDVATESFVADGSWQQVTVKVPITKDGQTSVLLQVYVDTAGKSLDLDTVNVGQDPIGDPDGINTALPHPDYGYTYLWDDAFGIPGAHLWALTAQVGFACEQVGCSPSLGVGATMYFDPTKAPAVMQGTSWLKGDMSANISTLNPCFAFSFESPDPNTYVQIQGGVFKTTDFLISIAPRGCELGDYSIEPGTRFSFDTSLGSADIHFALEIGRDDDGLPTFYQELGVTNLKLGGITYNEVSLKIDISAQASSTTLVGDLTLPMGKFYGSFNLSVNANSLHQAGTVEVTDWQMAGDQFNVDDFEFSMVTDIPFAAGSCSTVDSSTAGNLSMGSKKYSFDGNLTMDCGVLKVLHFRFAYSKNSVSYDFYLDYNSNTHVLAGGLKFKFDRRISWKPLTYRYVRHPKFTVKIDFYMDFDKPKDDSLKIYGSVSVSSGNGNLDCTFAASGDDGCKLHVEITPSGSSKKKWDAKW</sequence>
<accession>A0A6J6PIK6</accession>
<dbReference type="EMBL" id="CAEZXX010000019">
    <property type="protein sequence ID" value="CAB4698507.1"/>
    <property type="molecule type" value="Genomic_DNA"/>
</dbReference>
<gene>
    <name evidence="1" type="ORF">UFOPK2602_00448</name>
</gene>
<proteinExistence type="predicted"/>
<reference evidence="1" key="1">
    <citation type="submission" date="2020-05" db="EMBL/GenBank/DDBJ databases">
        <authorList>
            <person name="Chiriac C."/>
            <person name="Salcher M."/>
            <person name="Ghai R."/>
            <person name="Kavagutti S V."/>
        </authorList>
    </citation>
    <scope>NUCLEOTIDE SEQUENCE</scope>
</reference>
<dbReference type="SUPFAM" id="SSF49785">
    <property type="entry name" value="Galactose-binding domain-like"/>
    <property type="match status" value="2"/>
</dbReference>
<dbReference type="InterPro" id="IPR008979">
    <property type="entry name" value="Galactose-bd-like_sf"/>
</dbReference>
<protein>
    <submittedName>
        <fullName evidence="1">Unannotated protein</fullName>
    </submittedName>
</protein>
<dbReference type="Gene3D" id="2.60.120.260">
    <property type="entry name" value="Galactose-binding domain-like"/>
    <property type="match status" value="7"/>
</dbReference>
<evidence type="ECO:0000313" key="1">
    <source>
        <dbReference type="EMBL" id="CAB4698507.1"/>
    </source>
</evidence>
<organism evidence="1">
    <name type="scientific">freshwater metagenome</name>
    <dbReference type="NCBI Taxonomy" id="449393"/>
    <lineage>
        <taxon>unclassified sequences</taxon>
        <taxon>metagenomes</taxon>
        <taxon>ecological metagenomes</taxon>
    </lineage>
</organism>